<reference evidence="4" key="1">
    <citation type="submission" date="2017-02" db="UniProtKB">
        <authorList>
            <consortium name="WormBaseParasite"/>
        </authorList>
    </citation>
    <scope>IDENTIFICATION</scope>
</reference>
<keyword evidence="3" id="KW-1185">Reference proteome</keyword>
<dbReference type="Proteomes" id="UP000274131">
    <property type="component" value="Unassembled WGS sequence"/>
</dbReference>
<evidence type="ECO:0000313" key="3">
    <source>
        <dbReference type="Proteomes" id="UP000274131"/>
    </source>
</evidence>
<evidence type="ECO:0000313" key="4">
    <source>
        <dbReference type="WBParaSite" id="EVEC_0001078301-mRNA-1"/>
    </source>
</evidence>
<dbReference type="WBParaSite" id="EVEC_0001078301-mRNA-1">
    <property type="protein sequence ID" value="EVEC_0001078301-mRNA-1"/>
    <property type="gene ID" value="EVEC_0001078301"/>
</dbReference>
<feature type="region of interest" description="Disordered" evidence="1">
    <location>
        <begin position="135"/>
        <end position="161"/>
    </location>
</feature>
<proteinExistence type="predicted"/>
<dbReference type="AlphaFoldDB" id="A0A0N4VIW2"/>
<accession>A0A0N4VIW2</accession>
<name>A0A0N4VIW2_ENTVE</name>
<evidence type="ECO:0000256" key="1">
    <source>
        <dbReference type="SAM" id="MobiDB-lite"/>
    </source>
</evidence>
<reference evidence="2 3" key="2">
    <citation type="submission" date="2018-10" db="EMBL/GenBank/DDBJ databases">
        <authorList>
            <consortium name="Pathogen Informatics"/>
        </authorList>
    </citation>
    <scope>NUCLEOTIDE SEQUENCE [LARGE SCALE GENOMIC DNA]</scope>
</reference>
<protein>
    <submittedName>
        <fullName evidence="4">Longin domain-containing protein</fullName>
    </submittedName>
</protein>
<sequence>MLLGCGTDFKRYFVVVDSDRGFVFELVSNAEQESQVSPQLLINLINTYLTKVKKQLYNKGVGLHLNSQGLPIDFSARPVDPIFRNAREQLDSIREYRDTGSPISNHMAVDLNRRLSPSLKEAEIVESAAERLQQSAIREREASRESVDADKKDNGITDKTSQSVNVDLHHCSEVVKEKDGGEACHLFNSEYCCEESAAYFRRAECNKGNQAAFSTLTLKRVLPPFTFLQPDAVKVRPLIPHNIQLMITASG</sequence>
<feature type="compositionally biased region" description="Basic and acidic residues" evidence="1">
    <location>
        <begin position="137"/>
        <end position="156"/>
    </location>
</feature>
<evidence type="ECO:0000313" key="2">
    <source>
        <dbReference type="EMBL" id="VDD95357.1"/>
    </source>
</evidence>
<organism evidence="4">
    <name type="scientific">Enterobius vermicularis</name>
    <name type="common">Human pinworm</name>
    <dbReference type="NCBI Taxonomy" id="51028"/>
    <lineage>
        <taxon>Eukaryota</taxon>
        <taxon>Metazoa</taxon>
        <taxon>Ecdysozoa</taxon>
        <taxon>Nematoda</taxon>
        <taxon>Chromadorea</taxon>
        <taxon>Rhabditida</taxon>
        <taxon>Spirurina</taxon>
        <taxon>Oxyuridomorpha</taxon>
        <taxon>Oxyuroidea</taxon>
        <taxon>Oxyuridae</taxon>
        <taxon>Enterobius</taxon>
    </lineage>
</organism>
<dbReference type="EMBL" id="UXUI01010537">
    <property type="protein sequence ID" value="VDD95357.1"/>
    <property type="molecule type" value="Genomic_DNA"/>
</dbReference>
<dbReference type="OrthoDB" id="5877156at2759"/>
<gene>
    <name evidence="2" type="ORF">EVEC_LOCUS10108</name>
</gene>